<evidence type="ECO:0000313" key="10">
    <source>
        <dbReference type="Proteomes" id="UP000000560"/>
    </source>
</evidence>
<dbReference type="EMBL" id="BN001307">
    <property type="protein sequence ID" value="CBF84500.1"/>
    <property type="molecule type" value="Genomic_DNA"/>
</dbReference>
<feature type="compositionally biased region" description="Polar residues" evidence="6">
    <location>
        <begin position="840"/>
        <end position="866"/>
    </location>
</feature>
<feature type="transmembrane region" description="Helical" evidence="7">
    <location>
        <begin position="105"/>
        <end position="123"/>
    </location>
</feature>
<evidence type="ECO:0000259" key="8">
    <source>
        <dbReference type="PROSITE" id="PS50850"/>
    </source>
</evidence>
<feature type="region of interest" description="Disordered" evidence="6">
    <location>
        <begin position="707"/>
        <end position="727"/>
    </location>
</feature>
<feature type="transmembrane region" description="Helical" evidence="7">
    <location>
        <begin position="352"/>
        <end position="373"/>
    </location>
</feature>
<keyword evidence="3 7" id="KW-0812">Transmembrane</keyword>
<dbReference type="Proteomes" id="UP000000560">
    <property type="component" value="Chromosome VII"/>
</dbReference>
<organism evidence="9 10">
    <name type="scientific">Emericella nidulans (strain FGSC A4 / ATCC 38163 / CBS 112.46 / NRRL 194 / M139)</name>
    <name type="common">Aspergillus nidulans</name>
    <dbReference type="NCBI Taxonomy" id="227321"/>
    <lineage>
        <taxon>Eukaryota</taxon>
        <taxon>Fungi</taxon>
        <taxon>Dikarya</taxon>
        <taxon>Ascomycota</taxon>
        <taxon>Pezizomycotina</taxon>
        <taxon>Eurotiomycetes</taxon>
        <taxon>Eurotiomycetidae</taxon>
        <taxon>Eurotiales</taxon>
        <taxon>Aspergillaceae</taxon>
        <taxon>Aspergillus</taxon>
        <taxon>Aspergillus subgen. Nidulantes</taxon>
    </lineage>
</organism>
<feature type="compositionally biased region" description="Acidic residues" evidence="6">
    <location>
        <begin position="825"/>
        <end position="834"/>
    </location>
</feature>
<feature type="compositionally biased region" description="Acidic residues" evidence="6">
    <location>
        <begin position="1"/>
        <end position="11"/>
    </location>
</feature>
<dbReference type="OrthoDB" id="3936150at2759"/>
<feature type="region of interest" description="Disordered" evidence="6">
    <location>
        <begin position="561"/>
        <end position="684"/>
    </location>
</feature>
<comment type="similarity">
    <text evidence="2">Belongs to the major facilitator superfamily.</text>
</comment>
<feature type="transmembrane region" description="Helical" evidence="7">
    <location>
        <begin position="446"/>
        <end position="466"/>
    </location>
</feature>
<protein>
    <recommendedName>
        <fullName evidence="8">Major facilitator superfamily (MFS) profile domain-containing protein</fullName>
    </recommendedName>
</protein>
<dbReference type="InterPro" id="IPR036259">
    <property type="entry name" value="MFS_trans_sf"/>
</dbReference>
<dbReference type="GO" id="GO:0015606">
    <property type="term" value="F:spermidine transmembrane transporter activity"/>
    <property type="evidence" value="ECO:0000318"/>
    <property type="project" value="GO_Central"/>
</dbReference>
<feature type="domain" description="Major facilitator superfamily (MFS) profile" evidence="8">
    <location>
        <begin position="40"/>
        <end position="470"/>
    </location>
</feature>
<dbReference type="GO" id="GO:0000297">
    <property type="term" value="F:spermine transmembrane transporter activity"/>
    <property type="evidence" value="ECO:0000318"/>
    <property type="project" value="GO_Central"/>
</dbReference>
<dbReference type="GO" id="GO:0000296">
    <property type="term" value="P:spermine transport"/>
    <property type="evidence" value="ECO:0000318"/>
    <property type="project" value="GO_Central"/>
</dbReference>
<dbReference type="InterPro" id="IPR020846">
    <property type="entry name" value="MFS_dom"/>
</dbReference>
<feature type="transmembrane region" description="Helical" evidence="7">
    <location>
        <begin position="39"/>
        <end position="59"/>
    </location>
</feature>
<gene>
    <name evidence="9" type="ORF">ANIA_08993</name>
</gene>
<evidence type="ECO:0000256" key="2">
    <source>
        <dbReference type="ARBA" id="ARBA00008335"/>
    </source>
</evidence>
<evidence type="ECO:0000313" key="9">
    <source>
        <dbReference type="EMBL" id="CBF84500.1"/>
    </source>
</evidence>
<dbReference type="GO" id="GO:0055085">
    <property type="term" value="P:transmembrane transport"/>
    <property type="evidence" value="ECO:0000318"/>
    <property type="project" value="GO_Central"/>
</dbReference>
<feature type="region of interest" description="Disordered" evidence="6">
    <location>
        <begin position="1"/>
        <end position="32"/>
    </location>
</feature>
<proteinExistence type="inferred from homology"/>
<dbReference type="GeneID" id="2868149"/>
<accession>Q5ART7</accession>
<reference evidence="10" key="1">
    <citation type="journal article" date="2005" name="Nature">
        <title>Sequencing of Aspergillus nidulans and comparative analysis with A. fumigatus and A. oryzae.</title>
        <authorList>
            <person name="Galagan J.E."/>
            <person name="Calvo S.E."/>
            <person name="Cuomo C."/>
            <person name="Ma L.J."/>
            <person name="Wortman J.R."/>
            <person name="Batzoglou S."/>
            <person name="Lee S.I."/>
            <person name="Basturkmen M."/>
            <person name="Spevak C.C."/>
            <person name="Clutterbuck J."/>
            <person name="Kapitonov V."/>
            <person name="Jurka J."/>
            <person name="Scazzocchio C."/>
            <person name="Farman M."/>
            <person name="Butler J."/>
            <person name="Purcell S."/>
            <person name="Harris S."/>
            <person name="Braus G.H."/>
            <person name="Draht O."/>
            <person name="Busch S."/>
            <person name="D'Enfert C."/>
            <person name="Bouchier C."/>
            <person name="Goldman G.H."/>
            <person name="Bell-Pedersen D."/>
            <person name="Griffiths-Jones S."/>
            <person name="Doonan J.H."/>
            <person name="Yu J."/>
            <person name="Vienken K."/>
            <person name="Pain A."/>
            <person name="Freitag M."/>
            <person name="Selker E.U."/>
            <person name="Archer D.B."/>
            <person name="Penalva M.A."/>
            <person name="Oakley B.R."/>
            <person name="Momany M."/>
            <person name="Tanaka T."/>
            <person name="Kumagai T."/>
            <person name="Asai K."/>
            <person name="Machida M."/>
            <person name="Nierman W.C."/>
            <person name="Denning D.W."/>
            <person name="Caddick M."/>
            <person name="Hynes M."/>
            <person name="Paoletti M."/>
            <person name="Fischer R."/>
            <person name="Miller B."/>
            <person name="Dyer P."/>
            <person name="Sachs M.S."/>
            <person name="Osmani S.A."/>
            <person name="Birren B.W."/>
        </authorList>
    </citation>
    <scope>NUCLEOTIDE SEQUENCE [LARGE SCALE GENOMIC DNA]</scope>
    <source>
        <strain evidence="10">FGSC A4 / ATCC 38163 / CBS 112.46 / NRRL 194 / M139</strain>
    </source>
</reference>
<dbReference type="SUPFAM" id="SSF103473">
    <property type="entry name" value="MFS general substrate transporter"/>
    <property type="match status" value="1"/>
</dbReference>
<comment type="subcellular location">
    <subcellularLocation>
        <location evidence="1">Cell membrane</location>
        <topology evidence="1">Multi-pass membrane protein</topology>
    </subcellularLocation>
</comment>
<name>Q5ART7_EMENI</name>
<dbReference type="FunFam" id="1.20.1250.20:FF:000082">
    <property type="entry name" value="MFS multidrug transporter, putative"/>
    <property type="match status" value="1"/>
</dbReference>
<feature type="region of interest" description="Disordered" evidence="6">
    <location>
        <begin position="811"/>
        <end position="866"/>
    </location>
</feature>
<dbReference type="OMA" id="IWIPLAN"/>
<dbReference type="RefSeq" id="XP_682262.1">
    <property type="nucleotide sequence ID" value="XM_677170.1"/>
</dbReference>
<dbReference type="Gene3D" id="1.20.1250.20">
    <property type="entry name" value="MFS general substrate transporter like domains"/>
    <property type="match status" value="1"/>
</dbReference>
<dbReference type="GO" id="GO:0015848">
    <property type="term" value="P:spermidine transport"/>
    <property type="evidence" value="ECO:0000318"/>
    <property type="project" value="GO_Central"/>
</dbReference>
<evidence type="ECO:0000256" key="7">
    <source>
        <dbReference type="SAM" id="Phobius"/>
    </source>
</evidence>
<feature type="transmembrane region" description="Helical" evidence="7">
    <location>
        <begin position="412"/>
        <end position="434"/>
    </location>
</feature>
<sequence length="903" mass="99831">MMQIDLADDQDERQRRLQEWDSDDDPGNPRNWSTLRKTLTTTVIGLIGFATTVNASIYSSGHEQVKRDFNVSTTVSLLPLSAYSLGLAFGPMISSPLSETFGRKFVYLLTLPMVDLFTLGVGASQGIASLIVCRFVAGVFAAPGVSVAAATITDYTPPSRRVIPLGIYYAIPTIGSSMGPLIGSFVVEQRGWRWTAWTPLIMAAVVHPPAIFIRESYKPILLQRRAEKLGGEGVLPVQRQTAMQLFKEFVTSTIVRPLHMLFTEPLVGFICLYCGFQFALLYTFIVASPRVFADVYGFSPSGQGLSFLGMVAGCICAPLVLFTVDRIVQLNPTLRIRNNNTEGGGSPPELKLYTAMFGSLILPTGLFLFAWTAKPHIHWMAPIVAQSLTFLGSMLIYIPCNFYMLDVYGSKYGASASGASSLTRYTLSTAFPLFVPQMYDALGVDWATSLLGFLATVMAPIPWVFFYKGPGFRARSGINIYIIPRSLKLAKENVAKGQPFGPVHWGRISGLFAGHLRTQGIRTSPGPSSARFGSVHSNHSYSYILSPICLPINKATLSEMTAPHRRKPIPQPHGRSHSHPTAISHPHPHSPAPAYTRPAQPRAPQQMAYHPPQSLAHGTPAPARSRSHYLPHPRSAPAQARQLSHIQTTQRHHGQQLKQHTTQISQHANTMKSQAKLNQSAQKENAQIAKSMQKQFAAQQKTFNKHANAQQRAFDKQSAAHQKHFEKQNAALAAQYERDRAAMDHEMEQIRHADAQRQYEYEQYMWYKSQAQVEQDRKDWDKTVAGVVAGAALGAAAGAAAGVAWEREQWEEQRLQAEAERQEDSSELEPSDYEYESRNEGYQTQSLGYDNGNSGYNDSGYEQQQPYTSLDFMTQNRDGNDGDDDCCDGCCGGNGNDDDDCCC</sequence>
<dbReference type="HOGENOM" id="CLU_321051_0_0_1"/>
<accession>C8VL09</accession>
<dbReference type="eggNOG" id="KOG0255">
    <property type="taxonomic scope" value="Eukaryota"/>
</dbReference>
<evidence type="ECO:0000256" key="1">
    <source>
        <dbReference type="ARBA" id="ARBA00004651"/>
    </source>
</evidence>
<dbReference type="InterPro" id="IPR011701">
    <property type="entry name" value="MFS"/>
</dbReference>
<evidence type="ECO:0000256" key="5">
    <source>
        <dbReference type="ARBA" id="ARBA00023136"/>
    </source>
</evidence>
<dbReference type="PROSITE" id="PS50850">
    <property type="entry name" value="MFS"/>
    <property type="match status" value="1"/>
</dbReference>
<dbReference type="PANTHER" id="PTHR23502:SF38">
    <property type="entry name" value="POLYAMINE TRANSPORTER 4"/>
    <property type="match status" value="1"/>
</dbReference>
<keyword evidence="5 7" id="KW-0472">Membrane</keyword>
<dbReference type="PANTHER" id="PTHR23502">
    <property type="entry name" value="MAJOR FACILITATOR SUPERFAMILY"/>
    <property type="match status" value="1"/>
</dbReference>
<evidence type="ECO:0000256" key="6">
    <source>
        <dbReference type="SAM" id="MobiDB-lite"/>
    </source>
</evidence>
<feature type="transmembrane region" description="Helical" evidence="7">
    <location>
        <begin position="784"/>
        <end position="805"/>
    </location>
</feature>
<dbReference type="CDD" id="cd17323">
    <property type="entry name" value="MFS_Tpo1_MDR_like"/>
    <property type="match status" value="1"/>
</dbReference>
<feature type="compositionally biased region" description="Basic residues" evidence="6">
    <location>
        <begin position="563"/>
        <end position="578"/>
    </location>
</feature>
<feature type="transmembrane region" description="Helical" evidence="7">
    <location>
        <begin position="71"/>
        <end position="93"/>
    </location>
</feature>
<keyword evidence="10" id="KW-1185">Reference proteome</keyword>
<feature type="transmembrane region" description="Helical" evidence="7">
    <location>
        <begin position="162"/>
        <end position="182"/>
    </location>
</feature>
<feature type="transmembrane region" description="Helical" evidence="7">
    <location>
        <begin position="266"/>
        <end position="287"/>
    </location>
</feature>
<evidence type="ECO:0000256" key="3">
    <source>
        <dbReference type="ARBA" id="ARBA00022692"/>
    </source>
</evidence>
<feature type="transmembrane region" description="Helical" evidence="7">
    <location>
        <begin position="379"/>
        <end position="400"/>
    </location>
</feature>
<dbReference type="Pfam" id="PF07690">
    <property type="entry name" value="MFS_1"/>
    <property type="match status" value="1"/>
</dbReference>
<keyword evidence="4 7" id="KW-1133">Transmembrane helix</keyword>
<evidence type="ECO:0000256" key="4">
    <source>
        <dbReference type="ARBA" id="ARBA00022989"/>
    </source>
</evidence>
<dbReference type="AlphaFoldDB" id="Q5ART7"/>
<dbReference type="GO" id="GO:0005886">
    <property type="term" value="C:plasma membrane"/>
    <property type="evidence" value="ECO:0000318"/>
    <property type="project" value="GO_Central"/>
</dbReference>
<dbReference type="InParanoid" id="Q5ART7"/>
<dbReference type="KEGG" id="ani:ANIA_08993"/>
<feature type="compositionally biased region" description="Polar residues" evidence="6">
    <location>
        <begin position="656"/>
        <end position="684"/>
    </location>
</feature>
<reference evidence="10" key="2">
    <citation type="journal article" date="2009" name="Fungal Genet. Biol.">
        <title>The 2008 update of the Aspergillus nidulans genome annotation: a community effort.</title>
        <authorList>
            <person name="Wortman J.R."/>
            <person name="Gilsenan J.M."/>
            <person name="Joardar V."/>
            <person name="Deegan J."/>
            <person name="Clutterbuck J."/>
            <person name="Andersen M.R."/>
            <person name="Archer D."/>
            <person name="Bencina M."/>
            <person name="Braus G."/>
            <person name="Coutinho P."/>
            <person name="von Dohren H."/>
            <person name="Doonan J."/>
            <person name="Driessen A.J."/>
            <person name="Durek P."/>
            <person name="Espeso E."/>
            <person name="Fekete E."/>
            <person name="Flipphi M."/>
            <person name="Estrada C.G."/>
            <person name="Geysens S."/>
            <person name="Goldman G."/>
            <person name="de Groot P.W."/>
            <person name="Hansen K."/>
            <person name="Harris S.D."/>
            <person name="Heinekamp T."/>
            <person name="Helmstaedt K."/>
            <person name="Henrissat B."/>
            <person name="Hofmann G."/>
            <person name="Homan T."/>
            <person name="Horio T."/>
            <person name="Horiuchi H."/>
            <person name="James S."/>
            <person name="Jones M."/>
            <person name="Karaffa L."/>
            <person name="Karanyi Z."/>
            <person name="Kato M."/>
            <person name="Keller N."/>
            <person name="Kelly D.E."/>
            <person name="Kiel J.A."/>
            <person name="Kim J.M."/>
            <person name="van der Klei I.J."/>
            <person name="Klis F.M."/>
            <person name="Kovalchuk A."/>
            <person name="Krasevec N."/>
            <person name="Kubicek C.P."/>
            <person name="Liu B."/>
            <person name="Maccabe A."/>
            <person name="Meyer V."/>
            <person name="Mirabito P."/>
            <person name="Miskei M."/>
            <person name="Mos M."/>
            <person name="Mullins J."/>
            <person name="Nelson D.R."/>
            <person name="Nielsen J."/>
            <person name="Oakley B.R."/>
            <person name="Osmani S.A."/>
            <person name="Pakula T."/>
            <person name="Paszewski A."/>
            <person name="Paulsen I."/>
            <person name="Pilsyk S."/>
            <person name="Pocsi I."/>
            <person name="Punt P.J."/>
            <person name="Ram A.F."/>
            <person name="Ren Q."/>
            <person name="Robellet X."/>
            <person name="Robson G."/>
            <person name="Seiboth B."/>
            <person name="van Solingen P."/>
            <person name="Specht T."/>
            <person name="Sun J."/>
            <person name="Taheri-Talesh N."/>
            <person name="Takeshita N."/>
            <person name="Ussery D."/>
            <person name="vanKuyk P.A."/>
            <person name="Visser H."/>
            <person name="van de Vondervoort P.J."/>
            <person name="de Vries R.P."/>
            <person name="Walton J."/>
            <person name="Xiang X."/>
            <person name="Xiong Y."/>
            <person name="Zeng A.P."/>
            <person name="Brandt B.W."/>
            <person name="Cornell M.J."/>
            <person name="van den Hondel C.A."/>
            <person name="Visser J."/>
            <person name="Oliver S.G."/>
            <person name="Turner G."/>
        </authorList>
    </citation>
    <scope>GENOME REANNOTATION</scope>
    <source>
        <strain evidence="10">FGSC A4 / ATCC 38163 / CBS 112.46 / NRRL 194 / M139</strain>
    </source>
</reference>
<feature type="transmembrane region" description="Helical" evidence="7">
    <location>
        <begin position="307"/>
        <end position="328"/>
    </location>
</feature>
<feature type="compositionally biased region" description="Basic and acidic residues" evidence="6">
    <location>
        <begin position="811"/>
        <end position="824"/>
    </location>
</feature>
<feature type="transmembrane region" description="Helical" evidence="7">
    <location>
        <begin position="129"/>
        <end position="150"/>
    </location>
</feature>